<dbReference type="SUPFAM" id="SSF57850">
    <property type="entry name" value="RING/U-box"/>
    <property type="match status" value="1"/>
</dbReference>
<evidence type="ECO:0000256" key="1">
    <source>
        <dbReference type="ARBA" id="ARBA00004585"/>
    </source>
</evidence>
<dbReference type="PANTHER" id="PTHR12888">
    <property type="entry name" value="PEROXISOME ASSEMBLY PROTEIN 12 PEROXIN-12"/>
    <property type="match status" value="1"/>
</dbReference>
<keyword evidence="6 16" id="KW-0812">Transmembrane</keyword>
<evidence type="ECO:0000256" key="11">
    <source>
        <dbReference type="ARBA" id="ARBA00022989"/>
    </source>
</evidence>
<evidence type="ECO:0000256" key="6">
    <source>
        <dbReference type="ARBA" id="ARBA00022692"/>
    </source>
</evidence>
<gene>
    <name evidence="19" type="ORF">AMORRO_LOCUS8206</name>
</gene>
<evidence type="ECO:0000256" key="7">
    <source>
        <dbReference type="ARBA" id="ARBA00022723"/>
    </source>
</evidence>
<evidence type="ECO:0000256" key="5">
    <source>
        <dbReference type="ARBA" id="ARBA00022448"/>
    </source>
</evidence>
<dbReference type="GO" id="GO:0008270">
    <property type="term" value="F:zinc ion binding"/>
    <property type="evidence" value="ECO:0007669"/>
    <property type="project" value="UniProtKB-KW"/>
</dbReference>
<keyword evidence="8" id="KW-0863">Zinc-finger</keyword>
<name>A0A9N9CTP2_9GLOM</name>
<feature type="transmembrane region" description="Helical" evidence="16">
    <location>
        <begin position="100"/>
        <end position="121"/>
    </location>
</feature>
<evidence type="ECO:0000256" key="14">
    <source>
        <dbReference type="ARBA" id="ARBA00029692"/>
    </source>
</evidence>
<sequence length="294" mass="34458">NFYGLKRSRLLRSRFNLPEAVPDANQQRLRNVDIWRSLFFLVGIPYIKIKLDNLYEKVGGGAGARLLDEMFASREHVHGHLQQGYMGRIRRFLLRAFRDIYPWMNALYHGSILSFNIFYLYGKTLYYSPWLKLMKIHIQRMSPQDRNELYKNRSRPLFNFQGMTWLQATRYLLATVLTRGLDFLKVLVPMSIFFFKFLEWWYSSEFSKRIGGNNEIEIPPPEIIPPDPKGIPLPESINICPICKNVLTNPAAIPSGYVYCYTCIHRHVEEFGCCPVTLIKTTVDELRRVYNSTA</sequence>
<evidence type="ECO:0000256" key="4">
    <source>
        <dbReference type="ARBA" id="ARBA00018980"/>
    </source>
</evidence>
<evidence type="ECO:0000256" key="15">
    <source>
        <dbReference type="ARBA" id="ARBA00034505"/>
    </source>
</evidence>
<keyword evidence="11 16" id="KW-1133">Transmembrane helix</keyword>
<organism evidence="19 20">
    <name type="scientific">Acaulospora morrowiae</name>
    <dbReference type="NCBI Taxonomy" id="94023"/>
    <lineage>
        <taxon>Eukaryota</taxon>
        <taxon>Fungi</taxon>
        <taxon>Fungi incertae sedis</taxon>
        <taxon>Mucoromycota</taxon>
        <taxon>Glomeromycotina</taxon>
        <taxon>Glomeromycetes</taxon>
        <taxon>Diversisporales</taxon>
        <taxon>Acaulosporaceae</taxon>
        <taxon>Acaulospora</taxon>
    </lineage>
</organism>
<feature type="domain" description="U-box" evidence="17">
    <location>
        <begin position="239"/>
        <end position="287"/>
    </location>
</feature>
<keyword evidence="10" id="KW-0653">Protein transport</keyword>
<dbReference type="Gene3D" id="3.30.40.10">
    <property type="entry name" value="Zinc/RING finger domain, C3HC4 (zinc finger)"/>
    <property type="match status" value="1"/>
</dbReference>
<dbReference type="InterPro" id="IPR006845">
    <property type="entry name" value="Pex_N"/>
</dbReference>
<dbReference type="Pfam" id="PF04757">
    <property type="entry name" value="Pex2_Pex12"/>
    <property type="match status" value="1"/>
</dbReference>
<feature type="domain" description="Pex N-terminal" evidence="18">
    <location>
        <begin position="1"/>
        <end position="204"/>
    </location>
</feature>
<dbReference type="GO" id="GO:0006513">
    <property type="term" value="P:protein monoubiquitination"/>
    <property type="evidence" value="ECO:0007669"/>
    <property type="project" value="TreeGrafter"/>
</dbReference>
<evidence type="ECO:0000256" key="8">
    <source>
        <dbReference type="ARBA" id="ARBA00022771"/>
    </source>
</evidence>
<comment type="pathway">
    <text evidence="2">Protein modification; protein ubiquitination.</text>
</comment>
<dbReference type="CDD" id="cd16451">
    <property type="entry name" value="mRING_PEX12"/>
    <property type="match status" value="1"/>
</dbReference>
<dbReference type="PIRSF" id="PIRSF038074">
    <property type="entry name" value="Peroxisome_assembly_p12"/>
    <property type="match status" value="1"/>
</dbReference>
<evidence type="ECO:0000256" key="13">
    <source>
        <dbReference type="ARBA" id="ARBA00023140"/>
    </source>
</evidence>
<keyword evidence="5" id="KW-0813">Transport</keyword>
<evidence type="ECO:0000259" key="18">
    <source>
        <dbReference type="Pfam" id="PF04757"/>
    </source>
</evidence>
<dbReference type="InterPro" id="IPR013083">
    <property type="entry name" value="Znf_RING/FYVE/PHD"/>
</dbReference>
<keyword evidence="13" id="KW-0576">Peroxisome</keyword>
<evidence type="ECO:0000259" key="17">
    <source>
        <dbReference type="Pfam" id="PF04564"/>
    </source>
</evidence>
<evidence type="ECO:0000256" key="16">
    <source>
        <dbReference type="SAM" id="Phobius"/>
    </source>
</evidence>
<reference evidence="19" key="1">
    <citation type="submission" date="2021-06" db="EMBL/GenBank/DDBJ databases">
        <authorList>
            <person name="Kallberg Y."/>
            <person name="Tangrot J."/>
            <person name="Rosling A."/>
        </authorList>
    </citation>
    <scope>NUCLEOTIDE SEQUENCE</scope>
    <source>
        <strain evidence="19">CL551</strain>
    </source>
</reference>
<keyword evidence="12 16" id="KW-0472">Membrane</keyword>
<dbReference type="GO" id="GO:0005778">
    <property type="term" value="C:peroxisomal membrane"/>
    <property type="evidence" value="ECO:0007669"/>
    <property type="project" value="UniProtKB-SubCell"/>
</dbReference>
<evidence type="ECO:0000256" key="9">
    <source>
        <dbReference type="ARBA" id="ARBA00022833"/>
    </source>
</evidence>
<dbReference type="GO" id="GO:0004842">
    <property type="term" value="F:ubiquitin-protein transferase activity"/>
    <property type="evidence" value="ECO:0007669"/>
    <property type="project" value="InterPro"/>
</dbReference>
<keyword evidence="7" id="KW-0479">Metal-binding</keyword>
<dbReference type="AlphaFoldDB" id="A0A9N9CTP2"/>
<evidence type="ECO:0000256" key="3">
    <source>
        <dbReference type="ARBA" id="ARBA00008704"/>
    </source>
</evidence>
<dbReference type="InterPro" id="IPR017375">
    <property type="entry name" value="PEX12"/>
</dbReference>
<evidence type="ECO:0000256" key="10">
    <source>
        <dbReference type="ARBA" id="ARBA00022927"/>
    </source>
</evidence>
<dbReference type="EMBL" id="CAJVPV010006810">
    <property type="protein sequence ID" value="CAG8610706.1"/>
    <property type="molecule type" value="Genomic_DNA"/>
</dbReference>
<evidence type="ECO:0000313" key="19">
    <source>
        <dbReference type="EMBL" id="CAG8610706.1"/>
    </source>
</evidence>
<comment type="similarity">
    <text evidence="3">Belongs to the pex2/pex10/pex12 family.</text>
</comment>
<evidence type="ECO:0000256" key="2">
    <source>
        <dbReference type="ARBA" id="ARBA00004906"/>
    </source>
</evidence>
<comment type="subunit">
    <text evidence="15">Component of the PEX2-PEX10-PEX12 retrotranslocation channel, composed of PEX2, PEX10 and PEX12.</text>
</comment>
<dbReference type="InterPro" id="IPR003613">
    <property type="entry name" value="Ubox_domain"/>
</dbReference>
<dbReference type="GO" id="GO:1990429">
    <property type="term" value="C:peroxisomal importomer complex"/>
    <property type="evidence" value="ECO:0007669"/>
    <property type="project" value="TreeGrafter"/>
</dbReference>
<proteinExistence type="inferred from homology"/>
<accession>A0A9N9CTP2</accession>
<dbReference type="OrthoDB" id="107372at2759"/>
<feature type="non-terminal residue" evidence="19">
    <location>
        <position position="1"/>
    </location>
</feature>
<evidence type="ECO:0000313" key="20">
    <source>
        <dbReference type="Proteomes" id="UP000789342"/>
    </source>
</evidence>
<keyword evidence="20" id="KW-1185">Reference proteome</keyword>
<dbReference type="GO" id="GO:0016562">
    <property type="term" value="P:protein import into peroxisome matrix, receptor recycling"/>
    <property type="evidence" value="ECO:0007669"/>
    <property type="project" value="UniProtKB-ARBA"/>
</dbReference>
<dbReference type="Proteomes" id="UP000789342">
    <property type="component" value="Unassembled WGS sequence"/>
</dbReference>
<evidence type="ECO:0000256" key="12">
    <source>
        <dbReference type="ARBA" id="ARBA00023136"/>
    </source>
</evidence>
<dbReference type="Pfam" id="PF04564">
    <property type="entry name" value="U-box"/>
    <property type="match status" value="1"/>
</dbReference>
<comment type="subcellular location">
    <subcellularLocation>
        <location evidence="1">Peroxisome membrane</location>
        <topology evidence="1">Multi-pass membrane protein</topology>
    </subcellularLocation>
</comment>
<dbReference type="PANTHER" id="PTHR12888:SF0">
    <property type="entry name" value="PEROXISOME ASSEMBLY PROTEIN 12"/>
    <property type="match status" value="1"/>
</dbReference>
<keyword evidence="9" id="KW-0862">Zinc</keyword>
<comment type="caution">
    <text evidence="19">The sequence shown here is derived from an EMBL/GenBank/DDBJ whole genome shotgun (WGS) entry which is preliminary data.</text>
</comment>
<protein>
    <recommendedName>
        <fullName evidence="4">Peroxisome assembly protein 12</fullName>
    </recommendedName>
    <alternativeName>
        <fullName evidence="14">Peroxin-12</fullName>
    </alternativeName>
</protein>